<keyword evidence="10" id="KW-1185">Reference proteome</keyword>
<dbReference type="InterPro" id="IPR001270">
    <property type="entry name" value="ClpA/B"/>
</dbReference>
<dbReference type="InterPro" id="IPR049337">
    <property type="entry name" value="TOR1A_C"/>
</dbReference>
<dbReference type="Pfam" id="PF06309">
    <property type="entry name" value="Torsin"/>
    <property type="match status" value="1"/>
</dbReference>
<evidence type="ECO:0000256" key="1">
    <source>
        <dbReference type="ARBA" id="ARBA00004319"/>
    </source>
</evidence>
<feature type="domain" description="Torsin-1A C-terminal" evidence="8">
    <location>
        <begin position="238"/>
        <end position="301"/>
    </location>
</feature>
<dbReference type="OMA" id="ECCDDRS"/>
<dbReference type="SUPFAM" id="SSF52540">
    <property type="entry name" value="P-loop containing nucleoside triphosphate hydrolases"/>
    <property type="match status" value="1"/>
</dbReference>
<proteinExistence type="inferred from homology"/>
<evidence type="ECO:0000256" key="3">
    <source>
        <dbReference type="ARBA" id="ARBA00022729"/>
    </source>
</evidence>
<accession>V4AHZ3</accession>
<dbReference type="RefSeq" id="XP_009045663.1">
    <property type="nucleotide sequence ID" value="XM_009047415.1"/>
</dbReference>
<evidence type="ECO:0000256" key="2">
    <source>
        <dbReference type="ARBA" id="ARBA00006235"/>
    </source>
</evidence>
<comment type="subcellular location">
    <subcellularLocation>
        <location evidence="1">Endoplasmic reticulum lumen</location>
    </subcellularLocation>
</comment>
<name>V4AHZ3_LOTGI</name>
<evidence type="ECO:0000256" key="4">
    <source>
        <dbReference type="ARBA" id="ARBA00022741"/>
    </source>
</evidence>
<dbReference type="Proteomes" id="UP000030746">
    <property type="component" value="Unassembled WGS sequence"/>
</dbReference>
<dbReference type="AlphaFoldDB" id="V4AHZ3"/>
<evidence type="ECO:0000313" key="9">
    <source>
        <dbReference type="EMBL" id="ESP03689.1"/>
    </source>
</evidence>
<evidence type="ECO:0000256" key="6">
    <source>
        <dbReference type="ARBA" id="ARBA00022840"/>
    </source>
</evidence>
<dbReference type="InterPro" id="IPR010448">
    <property type="entry name" value="Torsin"/>
</dbReference>
<dbReference type="GO" id="GO:0005788">
    <property type="term" value="C:endoplasmic reticulum lumen"/>
    <property type="evidence" value="ECO:0007669"/>
    <property type="project" value="UniProtKB-SubCell"/>
</dbReference>
<dbReference type="GO" id="GO:0016887">
    <property type="term" value="F:ATP hydrolysis activity"/>
    <property type="evidence" value="ECO:0007669"/>
    <property type="project" value="InterPro"/>
</dbReference>
<sequence>MPKVVSTEPSPVEDKYKQHTTVFSGLQNELQNKLFGQHLVLKAVVNHVRAHIENKHPPKALALSFHGGTGTGKNYVSKMIAEHLYKQGMKSKFVHLISATKEFPHEEMVHFYKDQLRNWIETNISVCSRSLFIFDEMDKMPAGLLDTIKPYLDYYEQIGGTDYRNAIFLFLSNTAGRDIINFTYNKWTDGIPRDNIKLKEIENIIIKSTVNTITQRGLWHSELITKHLITAYLPFLPLEKSHIMECIKDAMVLRKHYSDKDRYRIPGDLIKEVLNELTYFPEHEQIFSITGCKRVMEKVDYVMLQ</sequence>
<keyword evidence="7" id="KW-0325">Glycoprotein</keyword>
<gene>
    <name evidence="9" type="ORF">LOTGIDRAFT_224215</name>
</gene>
<reference evidence="9 10" key="1">
    <citation type="journal article" date="2013" name="Nature">
        <title>Insights into bilaterian evolution from three spiralian genomes.</title>
        <authorList>
            <person name="Simakov O."/>
            <person name="Marletaz F."/>
            <person name="Cho S.J."/>
            <person name="Edsinger-Gonzales E."/>
            <person name="Havlak P."/>
            <person name="Hellsten U."/>
            <person name="Kuo D.H."/>
            <person name="Larsson T."/>
            <person name="Lv J."/>
            <person name="Arendt D."/>
            <person name="Savage R."/>
            <person name="Osoegawa K."/>
            <person name="de Jong P."/>
            <person name="Grimwood J."/>
            <person name="Chapman J.A."/>
            <person name="Shapiro H."/>
            <person name="Aerts A."/>
            <person name="Otillar R.P."/>
            <person name="Terry A.Y."/>
            <person name="Boore J.L."/>
            <person name="Grigoriev I.V."/>
            <person name="Lindberg D.R."/>
            <person name="Seaver E.C."/>
            <person name="Weisblat D.A."/>
            <person name="Putnam N.H."/>
            <person name="Rokhsar D.S."/>
        </authorList>
    </citation>
    <scope>NUCLEOTIDE SEQUENCE [LARGE SCALE GENOMIC DNA]</scope>
</reference>
<evidence type="ECO:0000256" key="7">
    <source>
        <dbReference type="ARBA" id="ARBA00023180"/>
    </source>
</evidence>
<comment type="similarity">
    <text evidence="2">Belongs to the ClpA/ClpB family. Torsin subfamily.</text>
</comment>
<dbReference type="STRING" id="225164.V4AHZ3"/>
<dbReference type="CTD" id="20247195"/>
<dbReference type="GeneID" id="20247195"/>
<dbReference type="FunFam" id="3.40.50.300:FF:002276">
    <property type="entry name" value="Torsin, putative"/>
    <property type="match status" value="1"/>
</dbReference>
<evidence type="ECO:0000256" key="5">
    <source>
        <dbReference type="ARBA" id="ARBA00022824"/>
    </source>
</evidence>
<protein>
    <recommendedName>
        <fullName evidence="8">Torsin-1A C-terminal domain-containing protein</fullName>
    </recommendedName>
</protein>
<dbReference type="Pfam" id="PF21376">
    <property type="entry name" value="TOR1A_C"/>
    <property type="match status" value="1"/>
</dbReference>
<dbReference type="InterPro" id="IPR027417">
    <property type="entry name" value="P-loop_NTPase"/>
</dbReference>
<dbReference type="GO" id="GO:0071218">
    <property type="term" value="P:cellular response to misfolded protein"/>
    <property type="evidence" value="ECO:0007669"/>
    <property type="project" value="TreeGrafter"/>
</dbReference>
<dbReference type="PRINTS" id="PR00300">
    <property type="entry name" value="CLPPROTEASEA"/>
</dbReference>
<keyword evidence="3" id="KW-0732">Signal</keyword>
<dbReference type="HOGENOM" id="CLU_053537_0_0_1"/>
<keyword evidence="6" id="KW-0067">ATP-binding</keyword>
<keyword evidence="4" id="KW-0547">Nucleotide-binding</keyword>
<evidence type="ECO:0000259" key="8">
    <source>
        <dbReference type="Pfam" id="PF21376"/>
    </source>
</evidence>
<dbReference type="Gene3D" id="3.40.50.300">
    <property type="entry name" value="P-loop containing nucleotide triphosphate hydrolases"/>
    <property type="match status" value="1"/>
</dbReference>
<dbReference type="KEGG" id="lgi:LOTGIDRAFT_224215"/>
<evidence type="ECO:0000313" key="10">
    <source>
        <dbReference type="Proteomes" id="UP000030746"/>
    </source>
</evidence>
<dbReference type="EMBL" id="KB199929">
    <property type="protein sequence ID" value="ESP03689.1"/>
    <property type="molecule type" value="Genomic_DNA"/>
</dbReference>
<dbReference type="PANTHER" id="PTHR10760:SF2">
    <property type="entry name" value="LD13476P-RELATED"/>
    <property type="match status" value="1"/>
</dbReference>
<dbReference type="PANTHER" id="PTHR10760">
    <property type="entry name" value="TORSIN"/>
    <property type="match status" value="1"/>
</dbReference>
<organism evidence="9 10">
    <name type="scientific">Lottia gigantea</name>
    <name type="common">Giant owl limpet</name>
    <dbReference type="NCBI Taxonomy" id="225164"/>
    <lineage>
        <taxon>Eukaryota</taxon>
        <taxon>Metazoa</taxon>
        <taxon>Spiralia</taxon>
        <taxon>Lophotrochozoa</taxon>
        <taxon>Mollusca</taxon>
        <taxon>Gastropoda</taxon>
        <taxon>Patellogastropoda</taxon>
        <taxon>Lottioidea</taxon>
        <taxon>Lottiidae</taxon>
        <taxon>Lottia</taxon>
    </lineage>
</organism>
<dbReference type="GO" id="GO:0005524">
    <property type="term" value="F:ATP binding"/>
    <property type="evidence" value="ECO:0007669"/>
    <property type="project" value="UniProtKB-KW"/>
</dbReference>
<keyword evidence="5" id="KW-0256">Endoplasmic reticulum</keyword>
<dbReference type="OrthoDB" id="19623at2759"/>